<keyword evidence="2" id="KW-0812">Transmembrane</keyword>
<evidence type="ECO:0008006" key="4">
    <source>
        <dbReference type="Google" id="ProtNLM"/>
    </source>
</evidence>
<accession>A0A832GNF2</accession>
<organism evidence="3">
    <name type="scientific">Caldimicrobium thiodismutans</name>
    <dbReference type="NCBI Taxonomy" id="1653476"/>
    <lineage>
        <taxon>Bacteria</taxon>
        <taxon>Pseudomonadati</taxon>
        <taxon>Thermodesulfobacteriota</taxon>
        <taxon>Thermodesulfobacteria</taxon>
        <taxon>Thermodesulfobacteriales</taxon>
        <taxon>Thermodesulfobacteriaceae</taxon>
        <taxon>Caldimicrobium</taxon>
    </lineage>
</organism>
<sequence length="158" mass="19050">MLNVPQPNWLESQEFREVLSQVINELLNTKLTKFIIQREKEVTNISILERILRVEEELKTLREFQEKQFEAILSEMNARFEAMNARFEALEKEMNTRFEALEKRFNHMQWFVGVCFTTLSILIGLFFFAGELCPLFLINFWGWLTFIEHPREQIDKFH</sequence>
<comment type="caution">
    <text evidence="3">The sequence shown here is derived from an EMBL/GenBank/DDBJ whole genome shotgun (WGS) entry which is preliminary data.</text>
</comment>
<feature type="coiled-coil region" evidence="1">
    <location>
        <begin position="73"/>
        <end position="104"/>
    </location>
</feature>
<evidence type="ECO:0000256" key="2">
    <source>
        <dbReference type="SAM" id="Phobius"/>
    </source>
</evidence>
<evidence type="ECO:0000313" key="3">
    <source>
        <dbReference type="EMBL" id="HGV55107.1"/>
    </source>
</evidence>
<keyword evidence="2" id="KW-1133">Transmembrane helix</keyword>
<keyword evidence="1" id="KW-0175">Coiled coil</keyword>
<name>A0A832GNF2_9BACT</name>
<feature type="transmembrane region" description="Helical" evidence="2">
    <location>
        <begin position="110"/>
        <end position="129"/>
    </location>
</feature>
<dbReference type="EMBL" id="DSZU01000056">
    <property type="protein sequence ID" value="HGV55107.1"/>
    <property type="molecule type" value="Genomic_DNA"/>
</dbReference>
<gene>
    <name evidence="3" type="ORF">ENT73_03340</name>
</gene>
<dbReference type="AlphaFoldDB" id="A0A832GNF2"/>
<dbReference type="Gene3D" id="3.90.20.10">
    <property type="match status" value="1"/>
</dbReference>
<reference evidence="3" key="1">
    <citation type="journal article" date="2020" name="mSystems">
        <title>Genome- and Community-Level Interaction Insights into Carbon Utilization and Element Cycling Functions of Hydrothermarchaeota in Hydrothermal Sediment.</title>
        <authorList>
            <person name="Zhou Z."/>
            <person name="Liu Y."/>
            <person name="Xu W."/>
            <person name="Pan J."/>
            <person name="Luo Z.H."/>
            <person name="Li M."/>
        </authorList>
    </citation>
    <scope>NUCLEOTIDE SEQUENCE [LARGE SCALE GENOMIC DNA]</scope>
    <source>
        <strain evidence="3">SpSt-605</strain>
    </source>
</reference>
<proteinExistence type="predicted"/>
<keyword evidence="2" id="KW-0472">Membrane</keyword>
<protein>
    <recommendedName>
        <fullName evidence="4">DUF1640 domain-containing protein</fullName>
    </recommendedName>
</protein>
<evidence type="ECO:0000256" key="1">
    <source>
        <dbReference type="SAM" id="Coils"/>
    </source>
</evidence>